<evidence type="ECO:0000313" key="14">
    <source>
        <dbReference type="Proteomes" id="UP001149163"/>
    </source>
</evidence>
<dbReference type="GO" id="GO:0006564">
    <property type="term" value="P:L-serine biosynthetic process"/>
    <property type="evidence" value="ECO:0007669"/>
    <property type="project" value="UniProtKB-KW"/>
</dbReference>
<dbReference type="CDD" id="cd07500">
    <property type="entry name" value="HAD_PSP"/>
    <property type="match status" value="1"/>
</dbReference>
<dbReference type="InterPro" id="IPR023214">
    <property type="entry name" value="HAD_sf"/>
</dbReference>
<feature type="active site" description="Nucleophile" evidence="11">
    <location>
        <position position="249"/>
    </location>
</feature>
<dbReference type="NCBIfam" id="TIGR00338">
    <property type="entry name" value="serB"/>
    <property type="match status" value="1"/>
</dbReference>
<dbReference type="AlphaFoldDB" id="A0A9W9HQS9"/>
<evidence type="ECO:0000256" key="1">
    <source>
        <dbReference type="ARBA" id="ARBA00001946"/>
    </source>
</evidence>
<organism evidence="13 14">
    <name type="scientific">Penicillium canariense</name>
    <dbReference type="NCBI Taxonomy" id="189055"/>
    <lineage>
        <taxon>Eukaryota</taxon>
        <taxon>Fungi</taxon>
        <taxon>Dikarya</taxon>
        <taxon>Ascomycota</taxon>
        <taxon>Pezizomycotina</taxon>
        <taxon>Eurotiomycetes</taxon>
        <taxon>Eurotiomycetidae</taxon>
        <taxon>Eurotiales</taxon>
        <taxon>Aspergillaceae</taxon>
        <taxon>Penicillium</taxon>
    </lineage>
</organism>
<comment type="cofactor">
    <cofactor evidence="1">
        <name>Mg(2+)</name>
        <dbReference type="ChEBI" id="CHEBI:18420"/>
    </cofactor>
</comment>
<evidence type="ECO:0000313" key="13">
    <source>
        <dbReference type="EMBL" id="KAJ5153432.1"/>
    </source>
</evidence>
<evidence type="ECO:0000256" key="5">
    <source>
        <dbReference type="ARBA" id="ARBA00022605"/>
    </source>
</evidence>
<dbReference type="GeneID" id="81431210"/>
<evidence type="ECO:0000256" key="3">
    <source>
        <dbReference type="ARBA" id="ARBA00009184"/>
    </source>
</evidence>
<dbReference type="GO" id="GO:0036424">
    <property type="term" value="F:L-phosphoserine phosphatase activity"/>
    <property type="evidence" value="ECO:0007669"/>
    <property type="project" value="InterPro"/>
</dbReference>
<reference evidence="13" key="2">
    <citation type="journal article" date="2023" name="IMA Fungus">
        <title>Comparative genomic study of the Penicillium genus elucidates a diverse pangenome and 15 lateral gene transfer events.</title>
        <authorList>
            <person name="Petersen C."/>
            <person name="Sorensen T."/>
            <person name="Nielsen M.R."/>
            <person name="Sondergaard T.E."/>
            <person name="Sorensen J.L."/>
            <person name="Fitzpatrick D.A."/>
            <person name="Frisvad J.C."/>
            <person name="Nielsen K.L."/>
        </authorList>
    </citation>
    <scope>NUCLEOTIDE SEQUENCE</scope>
    <source>
        <strain evidence="13">IBT 26290</strain>
    </source>
</reference>
<protein>
    <recommendedName>
        <fullName evidence="4">phosphoserine phosphatase</fullName>
        <ecNumber evidence="4">3.1.3.3</ecNumber>
    </recommendedName>
    <alternativeName>
        <fullName evidence="10">O-phosphoserine phosphohydrolase</fullName>
    </alternativeName>
</protein>
<evidence type="ECO:0000256" key="6">
    <source>
        <dbReference type="ARBA" id="ARBA00022723"/>
    </source>
</evidence>
<comment type="similarity">
    <text evidence="3">Belongs to the HAD-like hydrolase superfamily. SerB family.</text>
</comment>
<keyword evidence="6" id="KW-0479">Metal-binding</keyword>
<evidence type="ECO:0000256" key="12">
    <source>
        <dbReference type="SAM" id="MobiDB-lite"/>
    </source>
</evidence>
<keyword evidence="7" id="KW-0378">Hydrolase</keyword>
<evidence type="ECO:0000256" key="2">
    <source>
        <dbReference type="ARBA" id="ARBA00005135"/>
    </source>
</evidence>
<evidence type="ECO:0000256" key="4">
    <source>
        <dbReference type="ARBA" id="ARBA00012640"/>
    </source>
</evidence>
<reference evidence="13" key="1">
    <citation type="submission" date="2022-11" db="EMBL/GenBank/DDBJ databases">
        <authorList>
            <person name="Petersen C."/>
        </authorList>
    </citation>
    <scope>NUCLEOTIDE SEQUENCE</scope>
    <source>
        <strain evidence="13">IBT 26290</strain>
    </source>
</reference>
<dbReference type="SFLD" id="SFLDG01137">
    <property type="entry name" value="C1.6.1:_Phosphoserine_Phosphat"/>
    <property type="match status" value="1"/>
</dbReference>
<dbReference type="Gene3D" id="3.40.50.1000">
    <property type="entry name" value="HAD superfamily/HAD-like"/>
    <property type="match status" value="1"/>
</dbReference>
<dbReference type="SUPFAM" id="SSF56784">
    <property type="entry name" value="HAD-like"/>
    <property type="match status" value="1"/>
</dbReference>
<dbReference type="InterPro" id="IPR004469">
    <property type="entry name" value="PSP"/>
</dbReference>
<dbReference type="PANTHER" id="PTHR43344:SF2">
    <property type="entry name" value="PHOSPHOSERINE PHOSPHATASE"/>
    <property type="match status" value="1"/>
</dbReference>
<keyword evidence="8" id="KW-0460">Magnesium</keyword>
<accession>A0A9W9HQS9</accession>
<dbReference type="OrthoDB" id="27226at2759"/>
<feature type="region of interest" description="Disordered" evidence="12">
    <location>
        <begin position="106"/>
        <end position="151"/>
    </location>
</feature>
<dbReference type="SFLD" id="SFLDG01136">
    <property type="entry name" value="C1.6:_Phosphoserine_Phosphatas"/>
    <property type="match status" value="1"/>
</dbReference>
<dbReference type="GO" id="GO:0000287">
    <property type="term" value="F:magnesium ion binding"/>
    <property type="evidence" value="ECO:0007669"/>
    <property type="project" value="TreeGrafter"/>
</dbReference>
<comment type="pathway">
    <text evidence="2">Amino-acid biosynthesis; L-serine biosynthesis; L-serine from 3-phospho-D-glycerate: step 3/3.</text>
</comment>
<dbReference type="InterPro" id="IPR036412">
    <property type="entry name" value="HAD-like_sf"/>
</dbReference>
<dbReference type="Proteomes" id="UP001149163">
    <property type="component" value="Unassembled WGS sequence"/>
</dbReference>
<feature type="active site" description="Proton donor" evidence="11">
    <location>
        <position position="251"/>
    </location>
</feature>
<dbReference type="SFLD" id="SFLDS00003">
    <property type="entry name" value="Haloacid_Dehalogenase"/>
    <property type="match status" value="1"/>
</dbReference>
<dbReference type="FunFam" id="3.40.50.1000:FF:000143">
    <property type="entry name" value="Phosphoserine phosphatase serb"/>
    <property type="match status" value="1"/>
</dbReference>
<evidence type="ECO:0000256" key="11">
    <source>
        <dbReference type="PIRSR" id="PIRSR604469-1"/>
    </source>
</evidence>
<evidence type="ECO:0000256" key="8">
    <source>
        <dbReference type="ARBA" id="ARBA00022842"/>
    </source>
</evidence>
<comment type="caution">
    <text evidence="13">The sequence shown here is derived from an EMBL/GenBank/DDBJ whole genome shotgun (WGS) entry which is preliminary data.</text>
</comment>
<dbReference type="EMBL" id="JAPQKN010000007">
    <property type="protein sequence ID" value="KAJ5153432.1"/>
    <property type="molecule type" value="Genomic_DNA"/>
</dbReference>
<keyword evidence="14" id="KW-1185">Reference proteome</keyword>
<evidence type="ECO:0000256" key="7">
    <source>
        <dbReference type="ARBA" id="ARBA00022801"/>
    </source>
</evidence>
<dbReference type="InterPro" id="IPR050582">
    <property type="entry name" value="HAD-like_SerB"/>
</dbReference>
<evidence type="ECO:0000256" key="10">
    <source>
        <dbReference type="ARBA" id="ARBA00031693"/>
    </source>
</evidence>
<name>A0A9W9HQS9_9EURO</name>
<sequence>MADSTSSRQRPSLGQMRNNSFLQDHQQYKAPVPLSINQNIGEVLGAQLDDSLSTLTNPIKPDTERVTDSGVIHSLFNHQANQLPQGTARIVATIFYKSAHPVHPHFHPDVSPALQPGDKLPSPRVPEGSAPTDDMEKIPREPPAPEPEPLDHLYGPYVSQLCLTNFLQTLESLPTPYQRTNSSHRCLDREAHPRVVEVIFSPPPDPEYLSFSDLRKHESIWRFEREWNVEVVLQQESVFRRHKRLAVFDMDSTLIENEVIDEIAKFIGVEKEVSDITERAMNGELDFSASLRERVSLLKGVPADVFDKLKSVITIAKGARELCRALKALGFKMAVLSGGFQPLAEWLADQLGLDYAVANHLEIDPATQTLTGKLVPSKPIIDASQKRALLKSIAAENNIPISQTMSVGDGANDLLMLHAAGLGVAWRAKSKVQLEAPTRINGESLTDILYLLGLDNEDICELSKESK</sequence>
<proteinExistence type="inferred from homology"/>
<dbReference type="PANTHER" id="PTHR43344">
    <property type="entry name" value="PHOSPHOSERINE PHOSPHATASE"/>
    <property type="match status" value="1"/>
</dbReference>
<gene>
    <name evidence="13" type="ORF">N7482_009910</name>
</gene>
<dbReference type="RefSeq" id="XP_056539740.1">
    <property type="nucleotide sequence ID" value="XM_056692034.1"/>
</dbReference>
<keyword evidence="9" id="KW-0718">Serine biosynthesis</keyword>
<dbReference type="EC" id="3.1.3.3" evidence="4"/>
<dbReference type="Pfam" id="PF00702">
    <property type="entry name" value="Hydrolase"/>
    <property type="match status" value="1"/>
</dbReference>
<dbReference type="GO" id="GO:0005737">
    <property type="term" value="C:cytoplasm"/>
    <property type="evidence" value="ECO:0007669"/>
    <property type="project" value="TreeGrafter"/>
</dbReference>
<keyword evidence="5" id="KW-0028">Amino-acid biosynthesis</keyword>
<dbReference type="SFLD" id="SFLDF00029">
    <property type="entry name" value="phosphoserine_phosphatase"/>
    <property type="match status" value="1"/>
</dbReference>
<evidence type="ECO:0000256" key="9">
    <source>
        <dbReference type="ARBA" id="ARBA00023299"/>
    </source>
</evidence>
<dbReference type="NCBIfam" id="TIGR01488">
    <property type="entry name" value="HAD-SF-IB"/>
    <property type="match status" value="1"/>
</dbReference>